<protein>
    <submittedName>
        <fullName evidence="1">Lipase</fullName>
    </submittedName>
</protein>
<comment type="caution">
    <text evidence="1">The sequence shown here is derived from an EMBL/GenBank/DDBJ whole genome shotgun (WGS) entry which is preliminary data.</text>
</comment>
<dbReference type="Gene3D" id="3.40.50.1820">
    <property type="entry name" value="alpha/beta hydrolase"/>
    <property type="match status" value="1"/>
</dbReference>
<proteinExistence type="predicted"/>
<sequence>MTSNPFKQKMRCKSRTVLLIPGIFDRGTSLLRMQHELIAAGFDVHYIHLRYNSGWHGMEHLSSQLFSKIEHIVEKDTTCTIVGFSMGGIIARHYLQALRGVDRVHKFISISSPHHGSYWANFLPYKGGKQLRIGSDFLRNLNQGVNKLESTRPVFIWTRYDVTIMPHSSAKLSLGTGYEVPVILHRMMPMSSKVISILKKELESGLE</sequence>
<gene>
    <name evidence="1" type="ORF">MO867_00535</name>
</gene>
<keyword evidence="2" id="KW-1185">Reference proteome</keyword>
<name>A0A9X2ENR4_9GAMM</name>
<reference evidence="1" key="1">
    <citation type="journal article" date="2022" name="Arch. Microbiol.">
        <title>Microbulbifer okhotskensis sp. nov., isolated from a deep bottom sediment of the Okhotsk Sea.</title>
        <authorList>
            <person name="Romanenko L."/>
            <person name="Kurilenko V."/>
            <person name="Otstavnykh N."/>
            <person name="Velansky P."/>
            <person name="Isaeva M."/>
            <person name="Mikhailov V."/>
        </authorList>
    </citation>
    <scope>NUCLEOTIDE SEQUENCE</scope>
    <source>
        <strain evidence="1">OS29</strain>
    </source>
</reference>
<dbReference type="Pfam" id="PF02089">
    <property type="entry name" value="Palm_thioest"/>
    <property type="match status" value="1"/>
</dbReference>
<dbReference type="PANTHER" id="PTHR37946:SF1">
    <property type="entry name" value="SLL1969 PROTEIN"/>
    <property type="match status" value="1"/>
</dbReference>
<organism evidence="1 2">
    <name type="scientific">Microbulbifer okhotskensis</name>
    <dbReference type="NCBI Taxonomy" id="2926617"/>
    <lineage>
        <taxon>Bacteria</taxon>
        <taxon>Pseudomonadati</taxon>
        <taxon>Pseudomonadota</taxon>
        <taxon>Gammaproteobacteria</taxon>
        <taxon>Cellvibrionales</taxon>
        <taxon>Microbulbiferaceae</taxon>
        <taxon>Microbulbifer</taxon>
    </lineage>
</organism>
<evidence type="ECO:0000313" key="2">
    <source>
        <dbReference type="Proteomes" id="UP001139028"/>
    </source>
</evidence>
<evidence type="ECO:0000313" key="1">
    <source>
        <dbReference type="EMBL" id="MCO1332811.1"/>
    </source>
</evidence>
<dbReference type="SUPFAM" id="SSF53474">
    <property type="entry name" value="alpha/beta-Hydrolases"/>
    <property type="match status" value="1"/>
</dbReference>
<dbReference type="PANTHER" id="PTHR37946">
    <property type="entry name" value="SLL1969 PROTEIN"/>
    <property type="match status" value="1"/>
</dbReference>
<dbReference type="EMBL" id="JALBWM010000001">
    <property type="protein sequence ID" value="MCO1332811.1"/>
    <property type="molecule type" value="Genomic_DNA"/>
</dbReference>
<accession>A0A9X2ENR4</accession>
<dbReference type="InterPro" id="IPR029058">
    <property type="entry name" value="AB_hydrolase_fold"/>
</dbReference>
<dbReference type="Proteomes" id="UP001139028">
    <property type="component" value="Unassembled WGS sequence"/>
</dbReference>
<dbReference type="AlphaFoldDB" id="A0A9X2ENR4"/>
<dbReference type="RefSeq" id="WP_252463980.1">
    <property type="nucleotide sequence ID" value="NZ_JALBWM010000001.1"/>
</dbReference>